<dbReference type="AlphaFoldDB" id="A0A8J3NNM5"/>
<evidence type="ECO:0000313" key="1">
    <source>
        <dbReference type="EMBL" id="GIF86263.1"/>
    </source>
</evidence>
<accession>A0A8J3NNM5</accession>
<organism evidence="1 2">
    <name type="scientific">Catellatospora bangladeshensis</name>
    <dbReference type="NCBI Taxonomy" id="310355"/>
    <lineage>
        <taxon>Bacteria</taxon>
        <taxon>Bacillati</taxon>
        <taxon>Actinomycetota</taxon>
        <taxon>Actinomycetes</taxon>
        <taxon>Micromonosporales</taxon>
        <taxon>Micromonosporaceae</taxon>
        <taxon>Catellatospora</taxon>
    </lineage>
</organism>
<proteinExistence type="predicted"/>
<evidence type="ECO:0008006" key="3">
    <source>
        <dbReference type="Google" id="ProtNLM"/>
    </source>
</evidence>
<dbReference type="RefSeq" id="WP_203757132.1">
    <property type="nucleotide sequence ID" value="NZ_BONF01000064.1"/>
</dbReference>
<dbReference type="EMBL" id="BONF01000064">
    <property type="protein sequence ID" value="GIF86263.1"/>
    <property type="molecule type" value="Genomic_DNA"/>
</dbReference>
<dbReference type="InterPro" id="IPR025412">
    <property type="entry name" value="DUF4304"/>
</dbReference>
<dbReference type="Proteomes" id="UP000601223">
    <property type="component" value="Unassembled WGS sequence"/>
</dbReference>
<gene>
    <name evidence="1" type="ORF">Cba03nite_76120</name>
</gene>
<comment type="caution">
    <text evidence="1">The sequence shown here is derived from an EMBL/GenBank/DDBJ whole genome shotgun (WGS) entry which is preliminary data.</text>
</comment>
<name>A0A8J3NNM5_9ACTN</name>
<sequence length="220" mass="24271">MTAKIAYRQVVDSLSSTLEDMGFSADGQVFRMTSDHGDHLIVELQRSSASSGDCVAFYVNLALVVAPKWSWDKARLGLPEDAGPGAAHGTWRGRLAQSRRGGGWRWKIMDEESATVVLSEIVADLREELPPLIRLMDRDNLRQAAIDRHGVLGPSSFWKIAAWLKAEDGATAELERFLKDLGQHPGSPVYDAVWSHALDLSAHRRSGHDDQSGQTQTRPT</sequence>
<keyword evidence="2" id="KW-1185">Reference proteome</keyword>
<evidence type="ECO:0000313" key="2">
    <source>
        <dbReference type="Proteomes" id="UP000601223"/>
    </source>
</evidence>
<reference evidence="1 2" key="1">
    <citation type="submission" date="2021-01" db="EMBL/GenBank/DDBJ databases">
        <title>Whole genome shotgun sequence of Catellatospora bangladeshensis NBRC 107357.</title>
        <authorList>
            <person name="Komaki H."/>
            <person name="Tamura T."/>
        </authorList>
    </citation>
    <scope>NUCLEOTIDE SEQUENCE [LARGE SCALE GENOMIC DNA]</scope>
    <source>
        <strain evidence="1 2">NBRC 107357</strain>
    </source>
</reference>
<protein>
    <recommendedName>
        <fullName evidence="3">DUF4304 domain-containing protein</fullName>
    </recommendedName>
</protein>
<dbReference type="Pfam" id="PF14137">
    <property type="entry name" value="DUF4304"/>
    <property type="match status" value="1"/>
</dbReference>